<dbReference type="EMBL" id="RXIC02000021">
    <property type="protein sequence ID" value="KAB1220206.1"/>
    <property type="molecule type" value="Genomic_DNA"/>
</dbReference>
<protein>
    <submittedName>
        <fullName evidence="1">Uncharacterized protein</fullName>
    </submittedName>
</protein>
<dbReference type="EMBL" id="RXIC02000019">
    <property type="protein sequence ID" value="KAB1225202.1"/>
    <property type="molecule type" value="Genomic_DNA"/>
</dbReference>
<proteinExistence type="predicted"/>
<organism evidence="1 3">
    <name type="scientific">Morella rubra</name>
    <name type="common">Chinese bayberry</name>
    <dbReference type="NCBI Taxonomy" id="262757"/>
    <lineage>
        <taxon>Eukaryota</taxon>
        <taxon>Viridiplantae</taxon>
        <taxon>Streptophyta</taxon>
        <taxon>Embryophyta</taxon>
        <taxon>Tracheophyta</taxon>
        <taxon>Spermatophyta</taxon>
        <taxon>Magnoliopsida</taxon>
        <taxon>eudicotyledons</taxon>
        <taxon>Gunneridae</taxon>
        <taxon>Pentapetalae</taxon>
        <taxon>rosids</taxon>
        <taxon>fabids</taxon>
        <taxon>Fagales</taxon>
        <taxon>Myricaceae</taxon>
        <taxon>Morella</taxon>
    </lineage>
</organism>
<name>A0A6A1W7B6_9ROSI</name>
<dbReference type="Proteomes" id="UP000516437">
    <property type="component" value="Chromosome 1"/>
</dbReference>
<dbReference type="PANTHER" id="PTHR33116">
    <property type="entry name" value="REVERSE TRANSCRIPTASE ZINC-BINDING DOMAIN-CONTAINING PROTEIN-RELATED-RELATED"/>
    <property type="match status" value="1"/>
</dbReference>
<accession>A0A6A1W7B6</accession>
<dbReference type="PANTHER" id="PTHR33116:SF86">
    <property type="entry name" value="REVERSE TRANSCRIPTASE DOMAIN-CONTAINING PROTEIN"/>
    <property type="match status" value="1"/>
</dbReference>
<evidence type="ECO:0000313" key="3">
    <source>
        <dbReference type="Proteomes" id="UP000516437"/>
    </source>
</evidence>
<keyword evidence="3" id="KW-1185">Reference proteome</keyword>
<dbReference type="OrthoDB" id="1938246at2759"/>
<reference evidence="1" key="3">
    <citation type="submission" date="2019-09" db="EMBL/GenBank/DDBJ databases">
        <authorList>
            <person name="Gao Z."/>
        </authorList>
    </citation>
    <scope>NUCLEOTIDE SEQUENCE</scope>
    <source>
        <tissue evidence="1">Leaves</tissue>
    </source>
</reference>
<sequence length="130" mass="15004">MFEVFTVRAITLSLFIGRSKKKAFDDVKTKVLSMVVRWKMKALSQAGKSVLIRAVATAMPFYGMFTFLLPKGWCKEIDRILKDFWWGFSSVKKRYFTPKAWDSICQPKEMGGLEFRQMYEANVALIAKLG</sequence>
<evidence type="ECO:0000313" key="1">
    <source>
        <dbReference type="EMBL" id="KAB1220206.1"/>
    </source>
</evidence>
<gene>
    <name evidence="2" type="ORF">CJ030_MR1G016584</name>
    <name evidence="1" type="ORF">CJ030_MR3G017030</name>
</gene>
<reference evidence="1" key="1">
    <citation type="submission" date="2018-07" db="EMBL/GenBank/DDBJ databases">
        <authorList>
            <person name="Gao Z.-S."/>
            <person name="Jia H.-M."/>
            <person name="Jia H.-J."/>
            <person name="Cai Q.-L."/>
            <person name="Wang Y."/>
            <person name="Zhao H.-B."/>
        </authorList>
    </citation>
    <scope>NUCLEOTIDE SEQUENCE</scope>
    <source>
        <tissue evidence="1">Leaves</tissue>
    </source>
</reference>
<comment type="caution">
    <text evidence="1">The sequence shown here is derived from an EMBL/GenBank/DDBJ whole genome shotgun (WGS) entry which is preliminary data.</text>
</comment>
<evidence type="ECO:0000313" key="2">
    <source>
        <dbReference type="EMBL" id="KAB1225202.1"/>
    </source>
</evidence>
<dbReference type="AlphaFoldDB" id="A0A6A1W7B6"/>
<reference evidence="1 3" key="2">
    <citation type="journal article" date="2019" name="Plant Biotechnol. J.">
        <title>The red bayberry genome and genetic basis of sex determination.</title>
        <authorList>
            <person name="Jia H.M."/>
            <person name="Jia H.J."/>
            <person name="Cai Q.L."/>
            <person name="Wang Y."/>
            <person name="Zhao H.B."/>
            <person name="Yang W.F."/>
            <person name="Wang G.Y."/>
            <person name="Li Y.H."/>
            <person name="Zhan D.L."/>
            <person name="Shen Y.T."/>
            <person name="Niu Q.F."/>
            <person name="Chang L."/>
            <person name="Qiu J."/>
            <person name="Zhao L."/>
            <person name="Xie H.B."/>
            <person name="Fu W.Y."/>
            <person name="Jin J."/>
            <person name="Li X.W."/>
            <person name="Jiao Y."/>
            <person name="Zhou C.C."/>
            <person name="Tu T."/>
            <person name="Chai C.Y."/>
            <person name="Gao J.L."/>
            <person name="Fan L.J."/>
            <person name="van de Weg E."/>
            <person name="Wang J.Y."/>
            <person name="Gao Z.S."/>
        </authorList>
    </citation>
    <scope>NUCLEOTIDE SEQUENCE [LARGE SCALE GENOMIC DNA]</scope>
    <source>
        <tissue evidence="1">Leaves</tissue>
    </source>
</reference>
<dbReference type="Proteomes" id="UP000516437">
    <property type="component" value="Chromosome 3"/>
</dbReference>